<dbReference type="Proteomes" id="UP000198816">
    <property type="component" value="Unassembled WGS sequence"/>
</dbReference>
<keyword evidence="1" id="KW-0067">ATP-binding</keyword>
<evidence type="ECO:0000313" key="1">
    <source>
        <dbReference type="EMBL" id="SDX38161.1"/>
    </source>
</evidence>
<protein>
    <submittedName>
        <fullName evidence="1">ATP-dependent DNA helicase RecQ</fullName>
    </submittedName>
</protein>
<dbReference type="GO" id="GO:0004386">
    <property type="term" value="F:helicase activity"/>
    <property type="evidence" value="ECO:0007669"/>
    <property type="project" value="UniProtKB-KW"/>
</dbReference>
<sequence length="45" mass="5162">MLVRVFTLGFDPVSERFEDTSIRDCQTDKVVETGTDHFFIQAGRP</sequence>
<evidence type="ECO:0000313" key="2">
    <source>
        <dbReference type="Proteomes" id="UP000198816"/>
    </source>
</evidence>
<accession>A0A1H3B957</accession>
<reference evidence="2" key="1">
    <citation type="submission" date="2016-10" db="EMBL/GenBank/DDBJ databases">
        <authorList>
            <person name="Varghese N."/>
            <person name="Submissions S."/>
        </authorList>
    </citation>
    <scope>NUCLEOTIDE SEQUENCE [LARGE SCALE GENOMIC DNA]</scope>
    <source>
        <strain evidence="2">DSM 217</strain>
    </source>
</reference>
<keyword evidence="1" id="KW-0378">Hydrolase</keyword>
<dbReference type="AlphaFoldDB" id="A0A1H3B957"/>
<keyword evidence="1" id="KW-0347">Helicase</keyword>
<proteinExistence type="predicted"/>
<dbReference type="EMBL" id="FNNZ01000023">
    <property type="protein sequence ID" value="SDX38161.1"/>
    <property type="molecule type" value="Genomic_DNA"/>
</dbReference>
<dbReference type="RefSeq" id="WP_175534711.1">
    <property type="nucleotide sequence ID" value="NZ_FNNZ01000023.1"/>
</dbReference>
<gene>
    <name evidence="1" type="ORF">SAMN05421783_12346</name>
</gene>
<organism evidence="1 2">
    <name type="scientific">Thiocapsa roseopersicina</name>
    <dbReference type="NCBI Taxonomy" id="1058"/>
    <lineage>
        <taxon>Bacteria</taxon>
        <taxon>Pseudomonadati</taxon>
        <taxon>Pseudomonadota</taxon>
        <taxon>Gammaproteobacteria</taxon>
        <taxon>Chromatiales</taxon>
        <taxon>Chromatiaceae</taxon>
        <taxon>Thiocapsa</taxon>
    </lineage>
</organism>
<keyword evidence="1" id="KW-0547">Nucleotide-binding</keyword>
<name>A0A1H3B957_THIRO</name>
<dbReference type="STRING" id="1058.SAMN05421783_12346"/>
<keyword evidence="2" id="KW-1185">Reference proteome</keyword>